<dbReference type="EnsemblMetazoa" id="AMIN002528-RA">
    <property type="protein sequence ID" value="AMIN002528-PA"/>
    <property type="gene ID" value="AMIN002528"/>
</dbReference>
<accession>A0A182VWS9</accession>
<dbReference type="AlphaFoldDB" id="A0A182VWS9"/>
<proteinExistence type="predicted"/>
<reference evidence="2" key="1">
    <citation type="submission" date="2013-03" db="EMBL/GenBank/DDBJ databases">
        <title>The Genome Sequence of Anopheles minimus MINIMUS1.</title>
        <authorList>
            <consortium name="The Broad Institute Genomics Platform"/>
            <person name="Neafsey D.E."/>
            <person name="Walton C."/>
            <person name="Walker B."/>
            <person name="Young S.K."/>
            <person name="Zeng Q."/>
            <person name="Gargeya S."/>
            <person name="Fitzgerald M."/>
            <person name="Haas B."/>
            <person name="Abouelleil A."/>
            <person name="Allen A.W."/>
            <person name="Alvarado L."/>
            <person name="Arachchi H.M."/>
            <person name="Berlin A.M."/>
            <person name="Chapman S.B."/>
            <person name="Gainer-Dewar J."/>
            <person name="Goldberg J."/>
            <person name="Griggs A."/>
            <person name="Gujja S."/>
            <person name="Hansen M."/>
            <person name="Howarth C."/>
            <person name="Imamovic A."/>
            <person name="Ireland A."/>
            <person name="Larimer J."/>
            <person name="McCowan C."/>
            <person name="Murphy C."/>
            <person name="Pearson M."/>
            <person name="Poon T.W."/>
            <person name="Priest M."/>
            <person name="Roberts A."/>
            <person name="Saif S."/>
            <person name="Shea T."/>
            <person name="Sisk P."/>
            <person name="Sykes S."/>
            <person name="Wortman J."/>
            <person name="Nusbaum C."/>
            <person name="Birren B."/>
        </authorList>
    </citation>
    <scope>NUCLEOTIDE SEQUENCE [LARGE SCALE GENOMIC DNA]</scope>
    <source>
        <strain evidence="2">MINIMUS1</strain>
    </source>
</reference>
<dbReference type="Proteomes" id="UP000075920">
    <property type="component" value="Unassembled WGS sequence"/>
</dbReference>
<reference evidence="1" key="2">
    <citation type="submission" date="2020-05" db="UniProtKB">
        <authorList>
            <consortium name="EnsemblMetazoa"/>
        </authorList>
    </citation>
    <scope>IDENTIFICATION</scope>
    <source>
        <strain evidence="1">MINIMUS1</strain>
    </source>
</reference>
<keyword evidence="2" id="KW-1185">Reference proteome</keyword>
<evidence type="ECO:0000313" key="1">
    <source>
        <dbReference type="EnsemblMetazoa" id="AMIN002528-PA"/>
    </source>
</evidence>
<name>A0A182VWS9_9DIPT</name>
<evidence type="ECO:0000313" key="2">
    <source>
        <dbReference type="Proteomes" id="UP000075920"/>
    </source>
</evidence>
<dbReference type="VEuPathDB" id="VectorBase:AMIN002528"/>
<protein>
    <submittedName>
        <fullName evidence="1">Uncharacterized protein</fullName>
    </submittedName>
</protein>
<sequence>MTRCSRGTGRFWEGGRFIHFREISSSSANVSTLRFRCEQRTTNGSSGTRHLLPLQTLGANTLMNATTITSHFVPVTGGKTSAALPSVSICNGFLWHKMAGGGPFFIVDTDTKAGAKSTNNRDAGHGV</sequence>
<organism evidence="1 2">
    <name type="scientific">Anopheles minimus</name>
    <dbReference type="NCBI Taxonomy" id="112268"/>
    <lineage>
        <taxon>Eukaryota</taxon>
        <taxon>Metazoa</taxon>
        <taxon>Ecdysozoa</taxon>
        <taxon>Arthropoda</taxon>
        <taxon>Hexapoda</taxon>
        <taxon>Insecta</taxon>
        <taxon>Pterygota</taxon>
        <taxon>Neoptera</taxon>
        <taxon>Endopterygota</taxon>
        <taxon>Diptera</taxon>
        <taxon>Nematocera</taxon>
        <taxon>Culicoidea</taxon>
        <taxon>Culicidae</taxon>
        <taxon>Anophelinae</taxon>
        <taxon>Anopheles</taxon>
    </lineage>
</organism>